<dbReference type="PANTHER" id="PTHR36113:SF3">
    <property type="entry name" value="SLL5075 PROTEIN"/>
    <property type="match status" value="1"/>
</dbReference>
<name>A0A1F2PG34_9FIRM</name>
<dbReference type="OrthoDB" id="192739at2"/>
<evidence type="ECO:0000313" key="3">
    <source>
        <dbReference type="EMBL" id="TYC87104.1"/>
    </source>
</evidence>
<dbReference type="AlphaFoldDB" id="A0A1F2PG34"/>
<protein>
    <submittedName>
        <fullName evidence="2">Lactoylglutathione lyase</fullName>
        <ecNumber evidence="2">4.4.1.5</ecNumber>
    </submittedName>
    <submittedName>
        <fullName evidence="3">VOC family protein</fullName>
    </submittedName>
</protein>
<organism evidence="2 5">
    <name type="scientific">Acetobacterium wieringae</name>
    <dbReference type="NCBI Taxonomy" id="52694"/>
    <lineage>
        <taxon>Bacteria</taxon>
        <taxon>Bacillati</taxon>
        <taxon>Bacillota</taxon>
        <taxon>Clostridia</taxon>
        <taxon>Eubacteriales</taxon>
        <taxon>Eubacteriaceae</taxon>
        <taxon>Acetobacterium</taxon>
    </lineage>
</organism>
<dbReference type="STRING" id="52694.ACWI_20910"/>
<dbReference type="Proteomes" id="UP000322619">
    <property type="component" value="Unassembled WGS sequence"/>
</dbReference>
<dbReference type="CDD" id="cd06587">
    <property type="entry name" value="VOC"/>
    <property type="match status" value="1"/>
</dbReference>
<evidence type="ECO:0000313" key="6">
    <source>
        <dbReference type="Proteomes" id="UP000322619"/>
    </source>
</evidence>
<evidence type="ECO:0000313" key="5">
    <source>
        <dbReference type="Proteomes" id="UP000176244"/>
    </source>
</evidence>
<dbReference type="GO" id="GO:0004462">
    <property type="term" value="F:lactoylglutathione lyase activity"/>
    <property type="evidence" value="ECO:0007669"/>
    <property type="project" value="UniProtKB-EC"/>
</dbReference>
<reference evidence="2 5" key="1">
    <citation type="submission" date="2015-09" db="EMBL/GenBank/DDBJ databases">
        <title>Genome sequence of Acetobacterium wieringae DSM 1911.</title>
        <authorList>
            <person name="Poehlein A."/>
            <person name="Bengelsdorf F.R."/>
            <person name="Schiel-Bengelsdorf B."/>
            <person name="Duerre P."/>
            <person name="Daniel R."/>
        </authorList>
    </citation>
    <scope>NUCLEOTIDE SEQUENCE [LARGE SCALE GENOMIC DNA]</scope>
    <source>
        <strain evidence="2 5">DSM 1911</strain>
    </source>
</reference>
<gene>
    <name evidence="2" type="primary">gloA_1</name>
    <name evidence="2" type="ORF">ACWI_20910</name>
    <name evidence="3" type="ORF">FXB42_05430</name>
    <name evidence="4" type="ORF">LNN31_09080</name>
</gene>
<keyword evidence="7" id="KW-1185">Reference proteome</keyword>
<dbReference type="EMBL" id="LKEU01000031">
    <property type="protein sequence ID" value="OFV70310.1"/>
    <property type="molecule type" value="Genomic_DNA"/>
</dbReference>
<dbReference type="SUPFAM" id="SSF54593">
    <property type="entry name" value="Glyoxalase/Bleomycin resistance protein/Dihydroxybiphenyl dioxygenase"/>
    <property type="match status" value="1"/>
</dbReference>
<keyword evidence="2" id="KW-0456">Lyase</keyword>
<evidence type="ECO:0000313" key="7">
    <source>
        <dbReference type="Proteomes" id="UP001163550"/>
    </source>
</evidence>
<dbReference type="RefSeq" id="WP_070371388.1">
    <property type="nucleotide sequence ID" value="NZ_CABIIK010000015.1"/>
</dbReference>
<evidence type="ECO:0000313" key="4">
    <source>
        <dbReference type="EMBL" id="UYO64558.1"/>
    </source>
</evidence>
<feature type="domain" description="VOC" evidence="1">
    <location>
        <begin position="2"/>
        <end position="119"/>
    </location>
</feature>
<evidence type="ECO:0000259" key="1">
    <source>
        <dbReference type="PROSITE" id="PS51819"/>
    </source>
</evidence>
<dbReference type="Gene3D" id="3.10.180.10">
    <property type="entry name" value="2,3-Dihydroxybiphenyl 1,2-Dioxygenase, domain 1"/>
    <property type="match status" value="1"/>
</dbReference>
<proteinExistence type="predicted"/>
<dbReference type="Pfam" id="PF00903">
    <property type="entry name" value="Glyoxalase"/>
    <property type="match status" value="1"/>
</dbReference>
<dbReference type="InterPro" id="IPR029068">
    <property type="entry name" value="Glyas_Bleomycin-R_OHBP_Dase"/>
</dbReference>
<dbReference type="PANTHER" id="PTHR36113">
    <property type="entry name" value="LYASE, PUTATIVE-RELATED-RELATED"/>
    <property type="match status" value="1"/>
</dbReference>
<dbReference type="EMBL" id="VSLA01000007">
    <property type="protein sequence ID" value="TYC87104.1"/>
    <property type="molecule type" value="Genomic_DNA"/>
</dbReference>
<sequence>MNLSWVTLTVKNMDESLNFYTEVLGLTLLDRRPAGPQMELAFLGDGETKLELVCNQAVTSFDMGQSISLGFSVASVDQSMATLTEKGIAIHSGPFQPAPYIRFFFILDPNGLKIQLIEHLA</sequence>
<dbReference type="Proteomes" id="UP001163550">
    <property type="component" value="Chromosome"/>
</dbReference>
<dbReference type="Proteomes" id="UP000176244">
    <property type="component" value="Unassembled WGS sequence"/>
</dbReference>
<dbReference type="EMBL" id="CP087994">
    <property type="protein sequence ID" value="UYO64558.1"/>
    <property type="molecule type" value="Genomic_DNA"/>
</dbReference>
<reference evidence="3 6" key="2">
    <citation type="submission" date="2019-08" db="EMBL/GenBank/DDBJ databases">
        <title>Isolation and enrichment of carboxydotrophic bacteria from anaerobic sludge for the production of bio-based chemicals from syngas.</title>
        <authorList>
            <person name="Antares A.L."/>
            <person name="Moreira J."/>
            <person name="Diender M."/>
            <person name="Parshina S.N."/>
            <person name="Stams A.J.M."/>
            <person name="Alves M."/>
            <person name="Alves J.I."/>
            <person name="Sousa D.Z."/>
        </authorList>
    </citation>
    <scope>NUCLEOTIDE SEQUENCE [LARGE SCALE GENOMIC DNA]</scope>
    <source>
        <strain evidence="3 6">JM</strain>
    </source>
</reference>
<dbReference type="PROSITE" id="PS51819">
    <property type="entry name" value="VOC"/>
    <property type="match status" value="1"/>
</dbReference>
<dbReference type="EC" id="4.4.1.5" evidence="2"/>
<dbReference type="InterPro" id="IPR004360">
    <property type="entry name" value="Glyas_Fos-R_dOase_dom"/>
</dbReference>
<dbReference type="InterPro" id="IPR051332">
    <property type="entry name" value="Fosfomycin_Res_Enzymes"/>
</dbReference>
<evidence type="ECO:0000313" key="2">
    <source>
        <dbReference type="EMBL" id="OFV70310.1"/>
    </source>
</evidence>
<dbReference type="InterPro" id="IPR037523">
    <property type="entry name" value="VOC_core"/>
</dbReference>
<accession>A0A1F2PG34</accession>
<reference evidence="4" key="3">
    <citation type="submission" date="2021-11" db="EMBL/GenBank/DDBJ databases">
        <title>Isoprene-degrading acetogen.</title>
        <authorList>
            <person name="Yang Y."/>
            <person name="Jin H."/>
            <person name="Yan J."/>
        </authorList>
    </citation>
    <scope>NUCLEOTIDE SEQUENCE</scope>
    <source>
        <strain evidence="4">Berkeley</strain>
    </source>
</reference>